<evidence type="ECO:0000313" key="5">
    <source>
        <dbReference type="Proteomes" id="UP000041254"/>
    </source>
</evidence>
<gene>
    <name evidence="4" type="ORF">Vbra_16752</name>
</gene>
<keyword evidence="5" id="KW-1185">Reference proteome</keyword>
<feature type="compositionally biased region" description="Low complexity" evidence="2">
    <location>
        <begin position="143"/>
        <end position="161"/>
    </location>
</feature>
<proteinExistence type="predicted"/>
<evidence type="ECO:0000256" key="2">
    <source>
        <dbReference type="SAM" id="MobiDB-lite"/>
    </source>
</evidence>
<feature type="coiled-coil region" evidence="1">
    <location>
        <begin position="29"/>
        <end position="56"/>
    </location>
</feature>
<dbReference type="Proteomes" id="UP000041254">
    <property type="component" value="Unassembled WGS sequence"/>
</dbReference>
<protein>
    <submittedName>
        <fullName evidence="4">Uncharacterized protein</fullName>
    </submittedName>
</protein>
<reference evidence="4 5" key="1">
    <citation type="submission" date="2014-11" db="EMBL/GenBank/DDBJ databases">
        <authorList>
            <person name="Zhu J."/>
            <person name="Qi W."/>
            <person name="Song R."/>
        </authorList>
    </citation>
    <scope>NUCLEOTIDE SEQUENCE [LARGE SCALE GENOMIC DNA]</scope>
</reference>
<sequence>MSHLLTVVFATCQLVVCHSLPPTEGAEATADAQTDNESLQKQLAELKDTWQAFQRTYTRLQNDMREVNGVRSRRTAAAGLPRFVQSRSRLDPAMLHREMLDMEESSVERERRLGKVERTVRNMAATAEWGKHIAAAKRHAAETQEAAAAAPPQPAAAPIEESSAKAHSIEQTHIEEETPPPPVGEKKSAVLSSALPLNAVSRIGDPLKVGAGSRFAQQKTRVEWDETRSPSAVSPGVPTVTAGASASVVDGGQTRKAGVYTEKSAEQ</sequence>
<evidence type="ECO:0000313" key="4">
    <source>
        <dbReference type="EMBL" id="CEM22296.1"/>
    </source>
</evidence>
<dbReference type="EMBL" id="CDMY01000553">
    <property type="protein sequence ID" value="CEM22296.1"/>
    <property type="molecule type" value="Genomic_DNA"/>
</dbReference>
<dbReference type="VEuPathDB" id="CryptoDB:Vbra_16752"/>
<feature type="compositionally biased region" description="Basic and acidic residues" evidence="2">
    <location>
        <begin position="162"/>
        <end position="176"/>
    </location>
</feature>
<feature type="region of interest" description="Disordered" evidence="2">
    <location>
        <begin position="136"/>
        <end position="187"/>
    </location>
</feature>
<feature type="signal peptide" evidence="3">
    <location>
        <begin position="1"/>
        <end position="19"/>
    </location>
</feature>
<keyword evidence="3" id="KW-0732">Signal</keyword>
<feature type="chain" id="PRO_5005189901" evidence="3">
    <location>
        <begin position="20"/>
        <end position="267"/>
    </location>
</feature>
<dbReference type="AlphaFoldDB" id="A0A0G4G2V4"/>
<name>A0A0G4G2V4_VITBC</name>
<accession>A0A0G4G2V4</accession>
<organism evidence="4 5">
    <name type="scientific">Vitrella brassicaformis (strain CCMP3155)</name>
    <dbReference type="NCBI Taxonomy" id="1169540"/>
    <lineage>
        <taxon>Eukaryota</taxon>
        <taxon>Sar</taxon>
        <taxon>Alveolata</taxon>
        <taxon>Colpodellida</taxon>
        <taxon>Vitrellaceae</taxon>
        <taxon>Vitrella</taxon>
    </lineage>
</organism>
<evidence type="ECO:0000256" key="3">
    <source>
        <dbReference type="SAM" id="SignalP"/>
    </source>
</evidence>
<keyword evidence="1" id="KW-0175">Coiled coil</keyword>
<feature type="region of interest" description="Disordered" evidence="2">
    <location>
        <begin position="219"/>
        <end position="267"/>
    </location>
</feature>
<evidence type="ECO:0000256" key="1">
    <source>
        <dbReference type="SAM" id="Coils"/>
    </source>
</evidence>
<dbReference type="InParanoid" id="A0A0G4G2V4"/>